<dbReference type="RefSeq" id="XP_009534354.1">
    <property type="nucleotide sequence ID" value="XM_009536059.1"/>
</dbReference>
<evidence type="ECO:0000313" key="2">
    <source>
        <dbReference type="EMBL" id="AEK81200.1"/>
    </source>
</evidence>
<dbReference type="KEGG" id="psoj:PHYSODRAFT_288430"/>
<name>E0W559_PHYSO</name>
<protein>
    <submittedName>
        <fullName evidence="3">Avh339</fullName>
    </submittedName>
</protein>
<organism evidence="3">
    <name type="scientific">Phytophthora sojae</name>
    <name type="common">Soybean stem and root rot agent</name>
    <name type="synonym">Phytophthora megasperma f. sp. glycines</name>
    <dbReference type="NCBI Taxonomy" id="67593"/>
    <lineage>
        <taxon>Eukaryota</taxon>
        <taxon>Sar</taxon>
        <taxon>Stramenopiles</taxon>
        <taxon>Oomycota</taxon>
        <taxon>Peronosporomycetes</taxon>
        <taxon>Peronosporales</taxon>
        <taxon>Peronosporaceae</taxon>
        <taxon>Phytophthora</taxon>
    </lineage>
</organism>
<dbReference type="EMBL" id="JN254387">
    <property type="protein sequence ID" value="AEK81200.1"/>
    <property type="molecule type" value="Genomic_DNA"/>
</dbReference>
<dbReference type="AlphaFoldDB" id="E0W559"/>
<sequence length="387" mass="44296">MECFHASLSCLANGWGSEITSSTLSSHSGVSAKRMLRIASYTVSDEERVPGTSSLESLVGAFKALKVSPQTIKNWMKKGNFADESFEALKLDKTLDTLIDNPQFTARVKYVDDFNEQHPKKQLSIYRTLKKHYTDDALLQTIEKAKLSPETERIAAILQGEQLQEWSRIGYWPGAVYRFLFKQHSYDGIFASINWKIWTKYLDDYNAMHSAKQVSMYQVLKAHYADEGLVKVLEKAELAPETKKLASRLHAEQLHDWLRSGYSPENVYLLLFKRRLYEDTFASPAWSTWTKYLGNYNMLYPEKKMTLFAALRELYTEHRVLTMINHAKRSMSTKSIGLKLEKDSLNFGWTNVILPVICSAQRFSSVRRERSSSTIRTGALGSSTSMT</sequence>
<dbReference type="OrthoDB" id="10656703at2759"/>
<gene>
    <name evidence="3" type="primary">Avh</name>
</gene>
<dbReference type="SMR" id="E0W559"/>
<dbReference type="EMBL" id="JN254388">
    <property type="protein sequence ID" value="AEK81201.1"/>
    <property type="molecule type" value="Genomic_DNA"/>
</dbReference>
<reference evidence="3" key="1">
    <citation type="journal article" date="2011" name="Plant Cell">
        <title>Transcriptional programming and functional interactions within the Phytophthora sojae RXLR effector repertoire.</title>
        <authorList>
            <person name="Wang Q."/>
            <person name="Han C."/>
            <person name="Ferreira A.O."/>
            <person name="Yu X."/>
            <person name="Ye W."/>
            <person name="Tripathy S."/>
            <person name="Kale S.D."/>
            <person name="Gu B."/>
            <person name="Sheng Y."/>
            <person name="Sui Y."/>
            <person name="Wang X."/>
            <person name="Zhang Z."/>
            <person name="Cheng B."/>
            <person name="Dong S."/>
            <person name="Shan W."/>
            <person name="Zheng X."/>
            <person name="Dou D."/>
            <person name="Tyler B.M."/>
            <person name="Wang Y."/>
        </authorList>
    </citation>
    <scope>NUCLEOTIDE SEQUENCE</scope>
    <source>
        <strain evidence="1">P7064</strain>
        <strain evidence="2">P7074</strain>
        <strain evidence="3">P7076</strain>
    </source>
</reference>
<accession>E0W559</accession>
<dbReference type="EMBL" id="JN254386">
    <property type="protein sequence ID" value="AEK81199.1"/>
    <property type="molecule type" value="Genomic_DNA"/>
</dbReference>
<dbReference type="VEuPathDB" id="FungiDB:PHYSODRAFT_288430"/>
<evidence type="ECO:0000313" key="3">
    <source>
        <dbReference type="EMBL" id="AEK81201.1"/>
    </source>
</evidence>
<proteinExistence type="predicted"/>
<evidence type="ECO:0000313" key="1">
    <source>
        <dbReference type="EMBL" id="AEK81199.1"/>
    </source>
</evidence>